<evidence type="ECO:0000313" key="3">
    <source>
        <dbReference type="EMBL" id="ROV92924.1"/>
    </source>
</evidence>
<evidence type="ECO:0000259" key="1">
    <source>
        <dbReference type="Pfam" id="PF06985"/>
    </source>
</evidence>
<organism evidence="3 4">
    <name type="scientific">Cytospora chrysosperma</name>
    <name type="common">Cytospora canker fungus</name>
    <name type="synonym">Sphaeria chrysosperma</name>
    <dbReference type="NCBI Taxonomy" id="252740"/>
    <lineage>
        <taxon>Eukaryota</taxon>
        <taxon>Fungi</taxon>
        <taxon>Dikarya</taxon>
        <taxon>Ascomycota</taxon>
        <taxon>Pezizomycotina</taxon>
        <taxon>Sordariomycetes</taxon>
        <taxon>Sordariomycetidae</taxon>
        <taxon>Diaporthales</taxon>
        <taxon>Cytosporaceae</taxon>
        <taxon>Cytospora</taxon>
    </lineage>
</organism>
<evidence type="ECO:0000313" key="4">
    <source>
        <dbReference type="Proteomes" id="UP000284375"/>
    </source>
</evidence>
<dbReference type="Pfam" id="PF06985">
    <property type="entry name" value="HET"/>
    <property type="match status" value="1"/>
</dbReference>
<sequence length="562" mass="64310">MRLINTETLELEEFIGSRPPSYAILSHTWKTEEVSLQDWYKRNDLFSNVSAREGYAKILGFCKIAREDDYRYVWVDTCCIDKTSSAELTESINSMFRWYKQAEVCYVYLMDFDSSASSFHDGAKCCRWFTRGWTLQELIAPADVRFYDVDWQFRGTRKAHCEELVNITGIDSEVLRGDSPSGYSVADRMSWAASRQTTRMEDNAYCLLGLFDVNLPLIYGEGVGAFRRLQEAIIKSNNDLSILAWGMSPKTTGTEEAAFVVHIRQSEGPLMGHFQELFATSPSDYEHSKHVQRLLSHDSNPEFSMTNKGLRIDADLVYGEYKGSRGYFLELATLCVFTYARIWLKLGKGSTDVYFPEGLVVDAGVLEIAGHTGLRSFYVSCTGPHDENRWTLLLNLTSGLHIPEFDHIQLKKTIPETQWNATMRGFYIPTKSNPLVLAAWFQAQIPQQNRNLEFIVIFDTVASKELDNMLCRVLDCKEYPQQSDWILSDRGPGRELLWPDLIFNMPEVIQLSDYLHVRVGGTMLYLQVSSQGYKEEILDIRMAVKAINIEKMTSGERVIPEM</sequence>
<dbReference type="Pfam" id="PF26640">
    <property type="entry name" value="DUF8212"/>
    <property type="match status" value="1"/>
</dbReference>
<reference evidence="3 4" key="1">
    <citation type="submission" date="2015-09" db="EMBL/GenBank/DDBJ databases">
        <title>Host preference determinants of Valsa canker pathogens revealed by comparative genomics.</title>
        <authorList>
            <person name="Yin Z."/>
            <person name="Huang L."/>
        </authorList>
    </citation>
    <scope>NUCLEOTIDE SEQUENCE [LARGE SCALE GENOMIC DNA]</scope>
    <source>
        <strain evidence="3 4">YSFL</strain>
    </source>
</reference>
<name>A0A423VPI4_CYTCH</name>
<dbReference type="OrthoDB" id="20872at2759"/>
<keyword evidence="4" id="KW-1185">Reference proteome</keyword>
<evidence type="ECO:0000259" key="2">
    <source>
        <dbReference type="Pfam" id="PF26640"/>
    </source>
</evidence>
<comment type="caution">
    <text evidence="3">The sequence shown here is derived from an EMBL/GenBank/DDBJ whole genome shotgun (WGS) entry which is preliminary data.</text>
</comment>
<accession>A0A423VPI4</accession>
<dbReference type="Proteomes" id="UP000284375">
    <property type="component" value="Unassembled WGS sequence"/>
</dbReference>
<dbReference type="AlphaFoldDB" id="A0A423VPI4"/>
<gene>
    <name evidence="3" type="ORF">VSDG_06324</name>
</gene>
<protein>
    <submittedName>
        <fullName evidence="3">Uncharacterized protein</fullName>
    </submittedName>
</protein>
<proteinExistence type="predicted"/>
<dbReference type="InterPro" id="IPR010730">
    <property type="entry name" value="HET"/>
</dbReference>
<feature type="domain" description="DUF8212" evidence="2">
    <location>
        <begin position="225"/>
        <end position="300"/>
    </location>
</feature>
<feature type="domain" description="Heterokaryon incompatibility" evidence="1">
    <location>
        <begin position="22"/>
        <end position="116"/>
    </location>
</feature>
<dbReference type="PANTHER" id="PTHR10622">
    <property type="entry name" value="HET DOMAIN-CONTAINING PROTEIN"/>
    <property type="match status" value="1"/>
</dbReference>
<dbReference type="PANTHER" id="PTHR10622:SF12">
    <property type="entry name" value="HET DOMAIN-CONTAINING PROTEIN"/>
    <property type="match status" value="1"/>
</dbReference>
<dbReference type="InterPro" id="IPR058525">
    <property type="entry name" value="DUF8212"/>
</dbReference>
<dbReference type="EMBL" id="LJZO01000035">
    <property type="protein sequence ID" value="ROV92924.1"/>
    <property type="molecule type" value="Genomic_DNA"/>
</dbReference>
<dbReference type="STRING" id="252740.A0A423VPI4"/>